<evidence type="ECO:0000313" key="1">
    <source>
        <dbReference type="EMBL" id="KAF9605030.1"/>
    </source>
</evidence>
<dbReference type="Gene3D" id="3.60.10.10">
    <property type="entry name" value="Endonuclease/exonuclease/phosphatase"/>
    <property type="match status" value="1"/>
</dbReference>
<gene>
    <name evidence="1" type="ORF">IFM89_013196</name>
</gene>
<dbReference type="Proteomes" id="UP000631114">
    <property type="component" value="Unassembled WGS sequence"/>
</dbReference>
<dbReference type="AlphaFoldDB" id="A0A835HQC0"/>
<organism evidence="1 2">
    <name type="scientific">Coptis chinensis</name>
    <dbReference type="NCBI Taxonomy" id="261450"/>
    <lineage>
        <taxon>Eukaryota</taxon>
        <taxon>Viridiplantae</taxon>
        <taxon>Streptophyta</taxon>
        <taxon>Embryophyta</taxon>
        <taxon>Tracheophyta</taxon>
        <taxon>Spermatophyta</taxon>
        <taxon>Magnoliopsida</taxon>
        <taxon>Ranunculales</taxon>
        <taxon>Ranunculaceae</taxon>
        <taxon>Coptidoideae</taxon>
        <taxon>Coptis</taxon>
    </lineage>
</organism>
<comment type="caution">
    <text evidence="1">The sequence shown here is derived from an EMBL/GenBank/DDBJ whole genome shotgun (WGS) entry which is preliminary data.</text>
</comment>
<reference evidence="1 2" key="1">
    <citation type="submission" date="2020-10" db="EMBL/GenBank/DDBJ databases">
        <title>The Coptis chinensis genome and diversification of protoberbering-type alkaloids.</title>
        <authorList>
            <person name="Wang B."/>
            <person name="Shu S."/>
            <person name="Song C."/>
            <person name="Liu Y."/>
        </authorList>
    </citation>
    <scope>NUCLEOTIDE SEQUENCE [LARGE SCALE GENOMIC DNA]</scope>
    <source>
        <strain evidence="1">HL-2020</strain>
        <tissue evidence="1">Leaf</tissue>
    </source>
</reference>
<dbReference type="PANTHER" id="PTHR33710">
    <property type="entry name" value="BNAC02G09200D PROTEIN"/>
    <property type="match status" value="1"/>
</dbReference>
<protein>
    <recommendedName>
        <fullName evidence="3">Endonuclease/exonuclease/phosphatase domain-containing protein</fullName>
    </recommendedName>
</protein>
<sequence>MVHASSSYVQRRVLWDELSHVGLSVEAWMIIGDFNIVTRNAERKGGRLPCQIAVLDFNDFINSNWLVDSTTLGHRYSWSNRRCGNKRMIQKIDRALVNHHWLNAASNWKFLDHFPIIRWNARIPKPGNIPFQFKNIWLQHVNIKKVVETSWKQPLLDVPIRTVMKKLKRLKADLKKWSWETYGSMSRNLKKMDGELGQI</sequence>
<dbReference type="OrthoDB" id="1750912at2759"/>
<name>A0A835HQC0_9MAGN</name>
<dbReference type="PANTHER" id="PTHR33710:SF71">
    <property type="entry name" value="ENDONUCLEASE_EXONUCLEASE_PHOSPHATASE DOMAIN-CONTAINING PROTEIN"/>
    <property type="match status" value="1"/>
</dbReference>
<keyword evidence="2" id="KW-1185">Reference proteome</keyword>
<accession>A0A835HQC0</accession>
<dbReference type="SUPFAM" id="SSF56219">
    <property type="entry name" value="DNase I-like"/>
    <property type="match status" value="1"/>
</dbReference>
<proteinExistence type="predicted"/>
<evidence type="ECO:0000313" key="2">
    <source>
        <dbReference type="Proteomes" id="UP000631114"/>
    </source>
</evidence>
<evidence type="ECO:0008006" key="3">
    <source>
        <dbReference type="Google" id="ProtNLM"/>
    </source>
</evidence>
<dbReference type="InterPro" id="IPR036691">
    <property type="entry name" value="Endo/exonu/phosph_ase_sf"/>
</dbReference>
<dbReference type="EMBL" id="JADFTS010000005">
    <property type="protein sequence ID" value="KAF9605030.1"/>
    <property type="molecule type" value="Genomic_DNA"/>
</dbReference>